<evidence type="ECO:0000313" key="3">
    <source>
        <dbReference type="Proteomes" id="UP000824074"/>
    </source>
</evidence>
<reference evidence="2" key="1">
    <citation type="submission" date="2020-10" db="EMBL/GenBank/DDBJ databases">
        <authorList>
            <person name="Gilroy R."/>
        </authorList>
    </citation>
    <scope>NUCLEOTIDE SEQUENCE</scope>
    <source>
        <strain evidence="2">CHK193-30670</strain>
    </source>
</reference>
<feature type="transmembrane region" description="Helical" evidence="1">
    <location>
        <begin position="12"/>
        <end position="32"/>
    </location>
</feature>
<keyword evidence="1" id="KW-0812">Transmembrane</keyword>
<comment type="caution">
    <text evidence="2">The sequence shown here is derived from an EMBL/GenBank/DDBJ whole genome shotgun (WGS) entry which is preliminary data.</text>
</comment>
<evidence type="ECO:0000313" key="2">
    <source>
        <dbReference type="EMBL" id="HIU40824.1"/>
    </source>
</evidence>
<keyword evidence="1" id="KW-1133">Transmembrane helix</keyword>
<dbReference type="Proteomes" id="UP000824074">
    <property type="component" value="Unassembled WGS sequence"/>
</dbReference>
<organism evidence="2 3">
    <name type="scientific">Candidatus Aphodocola excrementigallinarum</name>
    <dbReference type="NCBI Taxonomy" id="2840670"/>
    <lineage>
        <taxon>Bacteria</taxon>
        <taxon>Bacillati</taxon>
        <taxon>Bacillota</taxon>
        <taxon>Bacilli</taxon>
        <taxon>Candidatus Aphodocola</taxon>
    </lineage>
</organism>
<sequence length="243" mass="28485">MEGKIEIKKNGYVLFVINIITLITLVFFRIIYQQLGFYTLLLNIVLAINIIFLIFGIIFNILFIKNVNKYNVKKSIIIIIVIFIFYLLLNTFGVYLINNQIGKGYTKINSMLSSYCESFGCDKYETISRFGYEEFVINKTYYDYDNVANNLEITVSYNTRSVTSVEAVIYSRNEMFSPRIIRLQLENYFSNFNCDISEEKIKEAFDKRFESSVKDGNLTYKVQEVYKDDELESLKTTIILEVN</sequence>
<reference evidence="2" key="2">
    <citation type="journal article" date="2021" name="PeerJ">
        <title>Extensive microbial diversity within the chicken gut microbiome revealed by metagenomics and culture.</title>
        <authorList>
            <person name="Gilroy R."/>
            <person name="Ravi A."/>
            <person name="Getino M."/>
            <person name="Pursley I."/>
            <person name="Horton D.L."/>
            <person name="Alikhan N.F."/>
            <person name="Baker D."/>
            <person name="Gharbi K."/>
            <person name="Hall N."/>
            <person name="Watson M."/>
            <person name="Adriaenssens E.M."/>
            <person name="Foster-Nyarko E."/>
            <person name="Jarju S."/>
            <person name="Secka A."/>
            <person name="Antonio M."/>
            <person name="Oren A."/>
            <person name="Chaudhuri R.R."/>
            <person name="La Ragione R."/>
            <person name="Hildebrand F."/>
            <person name="Pallen M.J."/>
        </authorList>
    </citation>
    <scope>NUCLEOTIDE SEQUENCE</scope>
    <source>
        <strain evidence="2">CHK193-30670</strain>
    </source>
</reference>
<keyword evidence="1" id="KW-0472">Membrane</keyword>
<protein>
    <submittedName>
        <fullName evidence="2">Uncharacterized protein</fullName>
    </submittedName>
</protein>
<dbReference type="EMBL" id="DVMT01000059">
    <property type="protein sequence ID" value="HIU40824.1"/>
    <property type="molecule type" value="Genomic_DNA"/>
</dbReference>
<dbReference type="AlphaFoldDB" id="A0A9D1LIA8"/>
<accession>A0A9D1LIA8</accession>
<feature type="transmembrane region" description="Helical" evidence="1">
    <location>
        <begin position="38"/>
        <end position="64"/>
    </location>
</feature>
<feature type="transmembrane region" description="Helical" evidence="1">
    <location>
        <begin position="76"/>
        <end position="97"/>
    </location>
</feature>
<evidence type="ECO:0000256" key="1">
    <source>
        <dbReference type="SAM" id="Phobius"/>
    </source>
</evidence>
<gene>
    <name evidence="2" type="ORF">IAB68_05965</name>
</gene>
<proteinExistence type="predicted"/>
<name>A0A9D1LIA8_9FIRM</name>